<name>A0A6J6CXP1_9ZZZZ</name>
<feature type="transmembrane region" description="Helical" evidence="6">
    <location>
        <begin position="96"/>
        <end position="120"/>
    </location>
</feature>
<dbReference type="InterPro" id="IPR023171">
    <property type="entry name" value="Na/H_antiporter_dom_sf"/>
</dbReference>
<dbReference type="Pfam" id="PF06965">
    <property type="entry name" value="Na_H_antiport_1"/>
    <property type="match status" value="1"/>
</dbReference>
<evidence type="ECO:0000256" key="3">
    <source>
        <dbReference type="ARBA" id="ARBA00022692"/>
    </source>
</evidence>
<evidence type="ECO:0000313" key="7">
    <source>
        <dbReference type="EMBL" id="CAB4556381.1"/>
    </source>
</evidence>
<keyword evidence="4 6" id="KW-1133">Transmembrane helix</keyword>
<dbReference type="Gene3D" id="1.20.1530.10">
    <property type="entry name" value="Na+/H+ antiporter like domain"/>
    <property type="match status" value="1"/>
</dbReference>
<feature type="transmembrane region" description="Helical" evidence="6">
    <location>
        <begin position="365"/>
        <end position="385"/>
    </location>
</feature>
<feature type="transmembrane region" description="Helical" evidence="6">
    <location>
        <begin position="21"/>
        <end position="46"/>
    </location>
</feature>
<evidence type="ECO:0000256" key="1">
    <source>
        <dbReference type="ARBA" id="ARBA00004429"/>
    </source>
</evidence>
<dbReference type="GO" id="GO:0015385">
    <property type="term" value="F:sodium:proton antiporter activity"/>
    <property type="evidence" value="ECO:0007669"/>
    <property type="project" value="TreeGrafter"/>
</dbReference>
<keyword evidence="3 6" id="KW-0812">Transmembrane</keyword>
<feature type="transmembrane region" description="Helical" evidence="6">
    <location>
        <begin position="158"/>
        <end position="179"/>
    </location>
</feature>
<dbReference type="GO" id="GO:0005886">
    <property type="term" value="C:plasma membrane"/>
    <property type="evidence" value="ECO:0007669"/>
    <property type="project" value="UniProtKB-SubCell"/>
</dbReference>
<reference evidence="7" key="1">
    <citation type="submission" date="2020-05" db="EMBL/GenBank/DDBJ databases">
        <authorList>
            <person name="Chiriac C."/>
            <person name="Salcher M."/>
            <person name="Ghai R."/>
            <person name="Kavagutti S V."/>
        </authorList>
    </citation>
    <scope>NUCLEOTIDE SEQUENCE</scope>
</reference>
<dbReference type="PANTHER" id="PTHR30341">
    <property type="entry name" value="SODIUM ION/PROTON ANTIPORTER NHAA-RELATED"/>
    <property type="match status" value="1"/>
</dbReference>
<dbReference type="EMBL" id="CAEZTD010000019">
    <property type="protein sequence ID" value="CAB4556381.1"/>
    <property type="molecule type" value="Genomic_DNA"/>
</dbReference>
<feature type="transmembrane region" description="Helical" evidence="6">
    <location>
        <begin position="126"/>
        <end position="146"/>
    </location>
</feature>
<evidence type="ECO:0000256" key="6">
    <source>
        <dbReference type="SAM" id="Phobius"/>
    </source>
</evidence>
<gene>
    <name evidence="7" type="ORF">UFOPK1591_00401</name>
</gene>
<feature type="transmembrane region" description="Helical" evidence="6">
    <location>
        <begin position="66"/>
        <end position="84"/>
    </location>
</feature>
<keyword evidence="5 6" id="KW-0472">Membrane</keyword>
<proteinExistence type="inferred from homology"/>
<accession>A0A6J6CXP1</accession>
<evidence type="ECO:0000256" key="5">
    <source>
        <dbReference type="ARBA" id="ARBA00023136"/>
    </source>
</evidence>
<comment type="subcellular location">
    <subcellularLocation>
        <location evidence="1">Cell inner membrane</location>
        <topology evidence="1">Multi-pass membrane protein</topology>
    </subcellularLocation>
</comment>
<feature type="transmembrane region" description="Helical" evidence="6">
    <location>
        <begin position="185"/>
        <end position="205"/>
    </location>
</feature>
<dbReference type="GO" id="GO:0006885">
    <property type="term" value="P:regulation of pH"/>
    <property type="evidence" value="ECO:0007669"/>
    <property type="project" value="InterPro"/>
</dbReference>
<dbReference type="InterPro" id="IPR004670">
    <property type="entry name" value="NhaA"/>
</dbReference>
<dbReference type="HAMAP" id="MF_01844">
    <property type="entry name" value="NhaA"/>
    <property type="match status" value="1"/>
</dbReference>
<dbReference type="AlphaFoldDB" id="A0A6J6CXP1"/>
<feature type="transmembrane region" description="Helical" evidence="6">
    <location>
        <begin position="212"/>
        <end position="228"/>
    </location>
</feature>
<evidence type="ECO:0000256" key="4">
    <source>
        <dbReference type="ARBA" id="ARBA00022989"/>
    </source>
</evidence>
<dbReference type="PANTHER" id="PTHR30341:SF0">
    <property type="entry name" value="NA(+)_H(+) ANTIPORTER NHAA"/>
    <property type="match status" value="1"/>
</dbReference>
<evidence type="ECO:0000256" key="2">
    <source>
        <dbReference type="ARBA" id="ARBA00022475"/>
    </source>
</evidence>
<sequence>MTEPAARKRRSLATVFRSERYSAISLLGAAILGLALANSVAGPGLIALMNQHIVIPGTTFDLSVEHWITDGLLAIFFFIIAVELRHELTRGELNTFSRALAPAVGAVAGVAVPATVYLLIAGPEFARGWPIPVATDIAFALGLIALVGRGLPASIRVFLLALAVIDDLIAILLIAVLFAKGFDPIALVAAIGSIAIFMGVGCLRATRPSTRALRTFVLIVLALSAWSAMVSSGIHATIAGVALGLVLRPKLAEKAAHALLPTVNAAVLPLFAFASSLVILPSGGVSALGPVFFAIAIALPLGKIVGITLAGWAFGRVARKMGASAGVRGADLVTVSAVAGIGFTVSLLMNQLAFADDPALQDQGVLGVLAGSAVSIVIGGVLVAIRARRARANSRG</sequence>
<protein>
    <submittedName>
        <fullName evidence="7">Unannotated protein</fullName>
    </submittedName>
</protein>
<keyword evidence="2" id="KW-1003">Cell membrane</keyword>
<organism evidence="7">
    <name type="scientific">freshwater metagenome</name>
    <dbReference type="NCBI Taxonomy" id="449393"/>
    <lineage>
        <taxon>unclassified sequences</taxon>
        <taxon>metagenomes</taxon>
        <taxon>ecological metagenomes</taxon>
    </lineage>
</organism>
<feature type="transmembrane region" description="Helical" evidence="6">
    <location>
        <begin position="332"/>
        <end position="353"/>
    </location>
</feature>
<feature type="transmembrane region" description="Helical" evidence="6">
    <location>
        <begin position="291"/>
        <end position="312"/>
    </location>
</feature>